<accession>A0A6I2M801</accession>
<gene>
    <name evidence="3" type="ORF">GJU41_01190</name>
</gene>
<dbReference type="RefSeq" id="WP_154317863.1">
    <property type="nucleotide sequence ID" value="NZ_CAJGAA010000001.1"/>
</dbReference>
<protein>
    <recommendedName>
        <fullName evidence="5">Lipoprotein</fullName>
    </recommendedName>
</protein>
<comment type="caution">
    <text evidence="3">The sequence shown here is derived from an EMBL/GenBank/DDBJ whole genome shotgun (WGS) entry which is preliminary data.</text>
</comment>
<dbReference type="Proteomes" id="UP000441585">
    <property type="component" value="Unassembled WGS sequence"/>
</dbReference>
<evidence type="ECO:0000256" key="2">
    <source>
        <dbReference type="SAM" id="SignalP"/>
    </source>
</evidence>
<sequence>MKKLLGTCLFMFLFLLSGCSEDSVQEELLTYVNEILPEVTVKETAAISAYDSVSGDNYTSDEVMYSVMVDEVSPTYNSFIADLEDVQVESEKIKALHENYIKAANIQHSAFILIISGLEEQDRGKIIEANDKLATARKMIREFSDELEMLAEENDVTLEKEY</sequence>
<evidence type="ECO:0000256" key="1">
    <source>
        <dbReference type="SAM" id="Coils"/>
    </source>
</evidence>
<feature type="signal peptide" evidence="2">
    <location>
        <begin position="1"/>
        <end position="22"/>
    </location>
</feature>
<name>A0A6I2M801_9BACI</name>
<dbReference type="AlphaFoldDB" id="A0A6I2M801"/>
<evidence type="ECO:0000313" key="4">
    <source>
        <dbReference type="Proteomes" id="UP000441585"/>
    </source>
</evidence>
<reference evidence="3 4" key="1">
    <citation type="submission" date="2019-11" db="EMBL/GenBank/DDBJ databases">
        <title>Bacillus idriensis genome.</title>
        <authorList>
            <person name="Konopka E.N."/>
            <person name="Newman J.D."/>
        </authorList>
    </citation>
    <scope>NUCLEOTIDE SEQUENCE [LARGE SCALE GENOMIC DNA]</scope>
    <source>
        <strain evidence="3 4">DSM 19097</strain>
    </source>
</reference>
<dbReference type="PROSITE" id="PS51257">
    <property type="entry name" value="PROKAR_LIPOPROTEIN"/>
    <property type="match status" value="1"/>
</dbReference>
<feature type="chain" id="PRO_5026313746" description="Lipoprotein" evidence="2">
    <location>
        <begin position="23"/>
        <end position="162"/>
    </location>
</feature>
<feature type="coiled-coil region" evidence="1">
    <location>
        <begin position="126"/>
        <end position="160"/>
    </location>
</feature>
<keyword evidence="2" id="KW-0732">Signal</keyword>
<keyword evidence="1" id="KW-0175">Coiled coil</keyword>
<evidence type="ECO:0008006" key="5">
    <source>
        <dbReference type="Google" id="ProtNLM"/>
    </source>
</evidence>
<dbReference type="EMBL" id="WKKF01000001">
    <property type="protein sequence ID" value="MRX52571.1"/>
    <property type="molecule type" value="Genomic_DNA"/>
</dbReference>
<keyword evidence="4" id="KW-1185">Reference proteome</keyword>
<evidence type="ECO:0000313" key="3">
    <source>
        <dbReference type="EMBL" id="MRX52571.1"/>
    </source>
</evidence>
<organism evidence="3 4">
    <name type="scientific">Metabacillus idriensis</name>
    <dbReference type="NCBI Taxonomy" id="324768"/>
    <lineage>
        <taxon>Bacteria</taxon>
        <taxon>Bacillati</taxon>
        <taxon>Bacillota</taxon>
        <taxon>Bacilli</taxon>
        <taxon>Bacillales</taxon>
        <taxon>Bacillaceae</taxon>
        <taxon>Metabacillus</taxon>
    </lineage>
</organism>
<proteinExistence type="predicted"/>